<dbReference type="PANTHER" id="PTHR13887:SF41">
    <property type="entry name" value="THIOREDOXIN SUPERFAMILY PROTEIN"/>
    <property type="match status" value="1"/>
</dbReference>
<evidence type="ECO:0000259" key="1">
    <source>
        <dbReference type="Pfam" id="PF01323"/>
    </source>
</evidence>
<dbReference type="Proteomes" id="UP000003586">
    <property type="component" value="Chromosome"/>
</dbReference>
<dbReference type="HOGENOM" id="CLU_069253_0_2_10"/>
<dbReference type="GO" id="GO:0016491">
    <property type="term" value="F:oxidoreductase activity"/>
    <property type="evidence" value="ECO:0007669"/>
    <property type="project" value="InterPro"/>
</dbReference>
<dbReference type="OrthoDB" id="9799122at2"/>
<dbReference type="Pfam" id="PF01323">
    <property type="entry name" value="DSBA"/>
    <property type="match status" value="1"/>
</dbReference>
<keyword evidence="3" id="KW-1185">Reference proteome</keyword>
<accession>W0EXJ7</accession>
<dbReference type="CDD" id="cd03024">
    <property type="entry name" value="DsbA_FrnE"/>
    <property type="match status" value="1"/>
</dbReference>
<dbReference type="AlphaFoldDB" id="W0EXJ7"/>
<gene>
    <name evidence="2" type="ORF">NIASO_10990</name>
</gene>
<evidence type="ECO:0000313" key="2">
    <source>
        <dbReference type="EMBL" id="AHF15545.1"/>
    </source>
</evidence>
<name>W0EXJ7_9BACT</name>
<evidence type="ECO:0000313" key="3">
    <source>
        <dbReference type="Proteomes" id="UP000003586"/>
    </source>
</evidence>
<dbReference type="KEGG" id="nso:NIASO_10990"/>
<organism evidence="2 3">
    <name type="scientific">Niabella soli DSM 19437</name>
    <dbReference type="NCBI Taxonomy" id="929713"/>
    <lineage>
        <taxon>Bacteria</taxon>
        <taxon>Pseudomonadati</taxon>
        <taxon>Bacteroidota</taxon>
        <taxon>Chitinophagia</taxon>
        <taxon>Chitinophagales</taxon>
        <taxon>Chitinophagaceae</taxon>
        <taxon>Niabella</taxon>
    </lineage>
</organism>
<feature type="domain" description="DSBA-like thioredoxin" evidence="1">
    <location>
        <begin position="7"/>
        <end position="209"/>
    </location>
</feature>
<dbReference type="EMBL" id="CP007035">
    <property type="protein sequence ID" value="AHF15545.1"/>
    <property type="molecule type" value="Genomic_DNA"/>
</dbReference>
<dbReference type="InterPro" id="IPR001853">
    <property type="entry name" value="DSBA-like_thioredoxin_dom"/>
</dbReference>
<dbReference type="Gene3D" id="3.40.30.10">
    <property type="entry name" value="Glutaredoxin"/>
    <property type="match status" value="1"/>
</dbReference>
<dbReference type="eggNOG" id="COG2761">
    <property type="taxonomic scope" value="Bacteria"/>
</dbReference>
<proteinExistence type="predicted"/>
<sequence>MNTAKMQVEIWSDIACPFCYIGKRNFESGIEKFADAANINVTWKSFQLDPTLPEKTTVDHEQYLVKYKGLPADRVNQMLQQVAQSAKAAGLDFHFEKIATVNSFNAHRLIQLAKTKGLGDAAEERLFKAYFTEGKNIADRITLTELGKEIGLTENEVTDALTSETYAAKANEDIDEARQLGIRGVPFFVLDRKYAVSGAQPAEVFTQTLEKAFSEWRAKNPETAFEVTEGPSCTADGNCG</sequence>
<dbReference type="STRING" id="929713.NIASO_10990"/>
<dbReference type="PANTHER" id="PTHR13887">
    <property type="entry name" value="GLUTATHIONE S-TRANSFERASE KAPPA"/>
    <property type="match status" value="1"/>
</dbReference>
<reference evidence="2 3" key="1">
    <citation type="submission" date="2013-12" db="EMBL/GenBank/DDBJ databases">
        <authorList>
            <consortium name="DOE Joint Genome Institute"/>
            <person name="Eisen J."/>
            <person name="Huntemann M."/>
            <person name="Han J."/>
            <person name="Chen A."/>
            <person name="Kyrpides N."/>
            <person name="Mavromatis K."/>
            <person name="Markowitz V."/>
            <person name="Palaniappan K."/>
            <person name="Ivanova N."/>
            <person name="Schaumberg A."/>
            <person name="Pati A."/>
            <person name="Liolios K."/>
            <person name="Nordberg H.P."/>
            <person name="Cantor M.N."/>
            <person name="Hua S.X."/>
            <person name="Woyke T."/>
        </authorList>
    </citation>
    <scope>NUCLEOTIDE SEQUENCE [LARGE SCALE GENOMIC DNA]</scope>
    <source>
        <strain evidence="3">DSM 19437</strain>
    </source>
</reference>
<dbReference type="InterPro" id="IPR036249">
    <property type="entry name" value="Thioredoxin-like_sf"/>
</dbReference>
<protein>
    <submittedName>
        <fullName evidence="2">DSBA oxidoreductase</fullName>
    </submittedName>
</protein>
<dbReference type="RefSeq" id="WP_008585535.1">
    <property type="nucleotide sequence ID" value="NZ_CP007035.1"/>
</dbReference>
<dbReference type="SUPFAM" id="SSF52833">
    <property type="entry name" value="Thioredoxin-like"/>
    <property type="match status" value="1"/>
</dbReference>